<comment type="caution">
    <text evidence="2">The sequence shown here is derived from an EMBL/GenBank/DDBJ whole genome shotgun (WGS) entry which is preliminary data.</text>
</comment>
<organism evidence="2 3">
    <name type="scientific">Eleusine coracana subsp. coracana</name>
    <dbReference type="NCBI Taxonomy" id="191504"/>
    <lineage>
        <taxon>Eukaryota</taxon>
        <taxon>Viridiplantae</taxon>
        <taxon>Streptophyta</taxon>
        <taxon>Embryophyta</taxon>
        <taxon>Tracheophyta</taxon>
        <taxon>Spermatophyta</taxon>
        <taxon>Magnoliopsida</taxon>
        <taxon>Liliopsida</taxon>
        <taxon>Poales</taxon>
        <taxon>Poaceae</taxon>
        <taxon>PACMAD clade</taxon>
        <taxon>Chloridoideae</taxon>
        <taxon>Cynodonteae</taxon>
        <taxon>Eleusininae</taxon>
        <taxon>Eleusine</taxon>
    </lineage>
</organism>
<dbReference type="PROSITE" id="PS50181">
    <property type="entry name" value="FBOX"/>
    <property type="match status" value="1"/>
</dbReference>
<dbReference type="SMART" id="SM00256">
    <property type="entry name" value="FBOX"/>
    <property type="match status" value="2"/>
</dbReference>
<protein>
    <recommendedName>
        <fullName evidence="1">F-box domain-containing protein</fullName>
    </recommendedName>
</protein>
<name>A0AAV5DD53_ELECO</name>
<dbReference type="PANTHER" id="PTHR31672">
    <property type="entry name" value="BNACNNG10540D PROTEIN"/>
    <property type="match status" value="1"/>
</dbReference>
<dbReference type="InterPro" id="IPR001810">
    <property type="entry name" value="F-box_dom"/>
</dbReference>
<evidence type="ECO:0000259" key="1">
    <source>
        <dbReference type="PROSITE" id="PS50181"/>
    </source>
</evidence>
<dbReference type="AlphaFoldDB" id="A0AAV5DD53"/>
<accession>A0AAV5DD53</accession>
<dbReference type="SUPFAM" id="SSF81383">
    <property type="entry name" value="F-box domain"/>
    <property type="match status" value="2"/>
</dbReference>
<feature type="domain" description="F-box" evidence="1">
    <location>
        <begin position="12"/>
        <end position="58"/>
    </location>
</feature>
<dbReference type="Pfam" id="PF12937">
    <property type="entry name" value="F-box-like"/>
    <property type="match status" value="1"/>
</dbReference>
<dbReference type="Gene3D" id="1.20.1280.50">
    <property type="match status" value="1"/>
</dbReference>
<dbReference type="EMBL" id="BQKI01000015">
    <property type="protein sequence ID" value="GJN08115.1"/>
    <property type="molecule type" value="Genomic_DNA"/>
</dbReference>
<dbReference type="Proteomes" id="UP001054889">
    <property type="component" value="Unassembled WGS sequence"/>
</dbReference>
<reference evidence="2" key="1">
    <citation type="journal article" date="2018" name="DNA Res.">
        <title>Multiple hybrid de novo genome assembly of finger millet, an orphan allotetraploid crop.</title>
        <authorList>
            <person name="Hatakeyama M."/>
            <person name="Aluri S."/>
            <person name="Balachadran M.T."/>
            <person name="Sivarajan S.R."/>
            <person name="Patrignani A."/>
            <person name="Gruter S."/>
            <person name="Poveda L."/>
            <person name="Shimizu-Inatsugi R."/>
            <person name="Baeten J."/>
            <person name="Francoijs K.J."/>
            <person name="Nataraja K.N."/>
            <person name="Reddy Y.A.N."/>
            <person name="Phadnis S."/>
            <person name="Ravikumar R.L."/>
            <person name="Schlapbach R."/>
            <person name="Sreeman S.M."/>
            <person name="Shimizu K.K."/>
        </authorList>
    </citation>
    <scope>NUCLEOTIDE SEQUENCE</scope>
</reference>
<sequence length="390" mass="43838">MAGTRRAPERRRSFLIDLPEEILSEILLLLPPKYILRCGAVCKALCNVASDHAFLLAHHRRQPPRRLFSFVRDVGDYPDDLGLVDYCVEAVDLRIHDFRSIVRFTAGDYDCLEGNSPFAIHAACDGLLLMSFKRLLYLCNPTTRQWVSILRPALRHNTVMGLYAHGSSSEYRVLYCRHNHGKPLFFISTVGSEIERGIPLRSARAQGAKRATAAAMAESSRAAVRHAGLEIPEDLMADILARMPATSILRFRAACKCWHHRTKDPAFLLTHHLCQPAQPLFCSRLNVKDQDAFRMGHYCCLELEAVDLPPRMVVRFKGIESIQFNLLAVHGSCDGLLLLSNLDAHFVCNPATRQWARLPRLPPPHACRIAGFYAHAASGKYRGSLPTQRP</sequence>
<gene>
    <name evidence="2" type="primary">ga26006</name>
    <name evidence="2" type="ORF">PR202_ga26006</name>
</gene>
<dbReference type="InterPro" id="IPR050796">
    <property type="entry name" value="SCF_F-box_component"/>
</dbReference>
<dbReference type="InterPro" id="IPR036047">
    <property type="entry name" value="F-box-like_dom_sf"/>
</dbReference>
<evidence type="ECO:0000313" key="3">
    <source>
        <dbReference type="Proteomes" id="UP001054889"/>
    </source>
</evidence>
<evidence type="ECO:0000313" key="2">
    <source>
        <dbReference type="EMBL" id="GJN08115.1"/>
    </source>
</evidence>
<dbReference type="CDD" id="cd22157">
    <property type="entry name" value="F-box_AtFBW1-like"/>
    <property type="match status" value="1"/>
</dbReference>
<keyword evidence="3" id="KW-1185">Reference proteome</keyword>
<proteinExistence type="predicted"/>
<dbReference type="Pfam" id="PF00646">
    <property type="entry name" value="F-box"/>
    <property type="match status" value="1"/>
</dbReference>
<reference evidence="2" key="2">
    <citation type="submission" date="2021-12" db="EMBL/GenBank/DDBJ databases">
        <title>Resequencing data analysis of finger millet.</title>
        <authorList>
            <person name="Hatakeyama M."/>
            <person name="Aluri S."/>
            <person name="Balachadran M.T."/>
            <person name="Sivarajan S.R."/>
            <person name="Poveda L."/>
            <person name="Shimizu-Inatsugi R."/>
            <person name="Schlapbach R."/>
            <person name="Sreeman S.M."/>
            <person name="Shimizu K.K."/>
        </authorList>
    </citation>
    <scope>NUCLEOTIDE SEQUENCE</scope>
</reference>